<evidence type="ECO:0000256" key="4">
    <source>
        <dbReference type="SAM" id="Phobius"/>
    </source>
</evidence>
<keyword evidence="1" id="KW-0677">Repeat</keyword>
<dbReference type="EMBL" id="QGNW01000141">
    <property type="protein sequence ID" value="RVW91847.1"/>
    <property type="molecule type" value="Genomic_DNA"/>
</dbReference>
<keyword evidence="4" id="KW-0812">Transmembrane</keyword>
<keyword evidence="4" id="KW-0472">Membrane</keyword>
<evidence type="ECO:0000256" key="1">
    <source>
        <dbReference type="ARBA" id="ARBA00022737"/>
    </source>
</evidence>
<reference evidence="7 8" key="1">
    <citation type="journal article" date="2018" name="PLoS Genet.">
        <title>Population sequencing reveals clonal diversity and ancestral inbreeding in the grapevine cultivar Chardonnay.</title>
        <authorList>
            <person name="Roach M.J."/>
            <person name="Johnson D.L."/>
            <person name="Bohlmann J."/>
            <person name="van Vuuren H.J."/>
            <person name="Jones S.J."/>
            <person name="Pretorius I.S."/>
            <person name="Schmidt S.A."/>
            <person name="Borneman A.R."/>
        </authorList>
    </citation>
    <scope>NUCLEOTIDE SEQUENCE [LARGE SCALE GENOMIC DNA]</scope>
    <source>
        <strain evidence="8">cv. Chardonnay</strain>
        <tissue evidence="7">Leaf</tissue>
    </source>
</reference>
<dbReference type="PANTHER" id="PTHR23155:SF955">
    <property type="entry name" value="AAA+ ATPASE DOMAIN-CONTAINING PROTEIN"/>
    <property type="match status" value="1"/>
</dbReference>
<evidence type="ECO:0000256" key="3">
    <source>
        <dbReference type="ARBA" id="ARBA00022821"/>
    </source>
</evidence>
<organism evidence="7 8">
    <name type="scientific">Vitis vinifera</name>
    <name type="common">Grape</name>
    <dbReference type="NCBI Taxonomy" id="29760"/>
    <lineage>
        <taxon>Eukaryota</taxon>
        <taxon>Viridiplantae</taxon>
        <taxon>Streptophyta</taxon>
        <taxon>Embryophyta</taxon>
        <taxon>Tracheophyta</taxon>
        <taxon>Spermatophyta</taxon>
        <taxon>Magnoliopsida</taxon>
        <taxon>eudicotyledons</taxon>
        <taxon>Gunneridae</taxon>
        <taxon>Pentapetalae</taxon>
        <taxon>rosids</taxon>
        <taxon>Vitales</taxon>
        <taxon>Vitaceae</taxon>
        <taxon>Viteae</taxon>
        <taxon>Vitis</taxon>
    </lineage>
</organism>
<dbReference type="Pfam" id="PF23598">
    <property type="entry name" value="LRR_14"/>
    <property type="match status" value="1"/>
</dbReference>
<evidence type="ECO:0000256" key="2">
    <source>
        <dbReference type="ARBA" id="ARBA00022741"/>
    </source>
</evidence>
<evidence type="ECO:0000259" key="5">
    <source>
        <dbReference type="Pfam" id="PF18052"/>
    </source>
</evidence>
<dbReference type="PANTHER" id="PTHR23155">
    <property type="entry name" value="DISEASE RESISTANCE PROTEIN RP"/>
    <property type="match status" value="1"/>
</dbReference>
<dbReference type="Gene3D" id="1.20.5.4130">
    <property type="match status" value="1"/>
</dbReference>
<evidence type="ECO:0000259" key="6">
    <source>
        <dbReference type="Pfam" id="PF23598"/>
    </source>
</evidence>
<dbReference type="Proteomes" id="UP000288805">
    <property type="component" value="Unassembled WGS sequence"/>
</dbReference>
<keyword evidence="4" id="KW-1133">Transmembrane helix</keyword>
<keyword evidence="2" id="KW-0547">Nucleotide-binding</keyword>
<dbReference type="InterPro" id="IPR055414">
    <property type="entry name" value="LRR_R13L4/SHOC2-like"/>
</dbReference>
<feature type="transmembrane region" description="Helical" evidence="4">
    <location>
        <begin position="199"/>
        <end position="227"/>
    </location>
</feature>
<gene>
    <name evidence="7" type="primary">RGA2_1</name>
    <name evidence="7" type="ORF">CK203_030205</name>
</gene>
<feature type="domain" description="Disease resistance N-terminal" evidence="5">
    <location>
        <begin position="98"/>
        <end position="161"/>
    </location>
</feature>
<dbReference type="GO" id="GO:0000166">
    <property type="term" value="F:nucleotide binding"/>
    <property type="evidence" value="ECO:0007669"/>
    <property type="project" value="UniProtKB-KW"/>
</dbReference>
<comment type="caution">
    <text evidence="7">The sequence shown here is derived from an EMBL/GenBank/DDBJ whole genome shotgun (WGS) entry which is preliminary data.</text>
</comment>
<accession>A0A438I593</accession>
<dbReference type="Gene3D" id="3.80.10.10">
    <property type="entry name" value="Ribonuclease Inhibitor"/>
    <property type="match status" value="1"/>
</dbReference>
<evidence type="ECO:0000313" key="8">
    <source>
        <dbReference type="Proteomes" id="UP000288805"/>
    </source>
</evidence>
<dbReference type="InterPro" id="IPR032675">
    <property type="entry name" value="LRR_dom_sf"/>
</dbReference>
<name>A0A438I593_VITVI</name>
<keyword evidence="3" id="KW-0611">Plant defense</keyword>
<protein>
    <submittedName>
        <fullName evidence="7">Disease resistance protein RGA2</fullName>
    </submittedName>
</protein>
<sequence>MNMMSWRNRILEFMAKDVVSRELKSTRIHGHYSFMEELMGIAYDVENVMDDLILKQAAQERKRGFLRRFVLFITRFIHQYQLHGELESIKDQNMANTVVSPVIEKVVALLAQESLYPQMKKKVGRLQDKFSLISSFLRELESEELDSRGMAWMEELCDLSRSTMMLTVSLADNPTLGSLASCRKWTSGSAPKVRRKTAAAVLCFLHSLFASLLCKMVFPWLVLVFPLEIQAYVLSQKDTTMKEWPTVLQQFNGEHDLWSNTLNKINEDFPLYMKKRCLFYFGLFPQDFEIPARRLIMLWLAEGLGQPKGENEAPEDHWLSKAQQATFLQVQANRGSELSQSIGLIRRLADHLDKEDVSFDHIHGDYNTASTSLTPQDRHVISLLSFDTWEGSKPGEDIGNFLHRCISSSFLLLLRVLDLENVFRPKLPGELAKLSRLRYLGLRWTFLEMIPPSVSKLQNLQTLDLKHTCISTLPNSIWKMQQLRHLYLSESYLTKFMPQPKASYPTTLQTLWGLFVDKETPVKDGLDKLVNLRKLGLTCRLMPSQ</sequence>
<dbReference type="AlphaFoldDB" id="A0A438I593"/>
<dbReference type="Pfam" id="PF18052">
    <property type="entry name" value="Rx_N"/>
    <property type="match status" value="1"/>
</dbReference>
<dbReference type="SUPFAM" id="SSF52058">
    <property type="entry name" value="L domain-like"/>
    <property type="match status" value="1"/>
</dbReference>
<dbReference type="InterPro" id="IPR041118">
    <property type="entry name" value="Rx_N"/>
</dbReference>
<feature type="domain" description="Disease resistance R13L4/SHOC-2-like LRR" evidence="6">
    <location>
        <begin position="412"/>
        <end position="540"/>
    </location>
</feature>
<evidence type="ECO:0000313" key="7">
    <source>
        <dbReference type="EMBL" id="RVW91847.1"/>
    </source>
</evidence>
<dbReference type="InterPro" id="IPR044974">
    <property type="entry name" value="Disease_R_plants"/>
</dbReference>
<proteinExistence type="predicted"/>
<dbReference type="GO" id="GO:0006952">
    <property type="term" value="P:defense response"/>
    <property type="evidence" value="ECO:0007669"/>
    <property type="project" value="UniProtKB-KW"/>
</dbReference>